<dbReference type="eggNOG" id="COG1917">
    <property type="taxonomic scope" value="Bacteria"/>
</dbReference>
<proteinExistence type="predicted"/>
<dbReference type="Gene3D" id="2.60.120.10">
    <property type="entry name" value="Jelly Rolls"/>
    <property type="match status" value="1"/>
</dbReference>
<reference evidence="3 4" key="1">
    <citation type="submission" date="2011-01" db="EMBL/GenBank/DDBJ databases">
        <authorList>
            <person name="Durkin A.S."/>
            <person name="Madupu R."/>
            <person name="Torralba M."/>
            <person name="Gillis M."/>
            <person name="Methe B."/>
            <person name="Sutton G."/>
            <person name="Nelson K.E."/>
        </authorList>
    </citation>
    <scope>NUCLEOTIDE SEQUENCE [LARGE SCALE GENOMIC DNA]</scope>
    <source>
        <strain evidence="3 4">ACS-065-V-Col13</strain>
    </source>
</reference>
<dbReference type="InterPro" id="IPR003313">
    <property type="entry name" value="AraC-bd"/>
</dbReference>
<comment type="caution">
    <text evidence="3">The sequence shown here is derived from an EMBL/GenBank/DDBJ whole genome shotgun (WGS) entry which is preliminary data.</text>
</comment>
<gene>
    <name evidence="3" type="ORF">HMPREF9290_0563</name>
</gene>
<keyword evidence="4" id="KW-1185">Reference proteome</keyword>
<sequence length="95" mass="10484">MKKISANILDGKFENLVDEDKLQVAHLQIKSGEEIPNHKSDKSVIVVIYKGKVDFSGENSKEIIIPGDIIVMNPDETHALKAIEDSDLMVIKAAI</sequence>
<name>F0GWR4_9FIRM</name>
<evidence type="ECO:0000259" key="2">
    <source>
        <dbReference type="Pfam" id="PF02311"/>
    </source>
</evidence>
<evidence type="ECO:0000313" key="3">
    <source>
        <dbReference type="EMBL" id="EGC81654.1"/>
    </source>
</evidence>
<dbReference type="RefSeq" id="WP_004835230.1">
    <property type="nucleotide sequence ID" value="NZ_AEXM01000028.1"/>
</dbReference>
<dbReference type="GO" id="GO:0006355">
    <property type="term" value="P:regulation of DNA-templated transcription"/>
    <property type="evidence" value="ECO:0007669"/>
    <property type="project" value="InterPro"/>
</dbReference>
<accession>F0GWR4</accession>
<feature type="domain" description="AraC-type arabinose-binding/dimerisation" evidence="2">
    <location>
        <begin position="28"/>
        <end position="86"/>
    </location>
</feature>
<organism evidence="3 4">
    <name type="scientific">Anaerococcus prevotii ACS-065-V-Col13</name>
    <dbReference type="NCBI Taxonomy" id="879305"/>
    <lineage>
        <taxon>Bacteria</taxon>
        <taxon>Bacillati</taxon>
        <taxon>Bacillota</taxon>
        <taxon>Tissierellia</taxon>
        <taxon>Tissierellales</taxon>
        <taxon>Peptoniphilaceae</taxon>
        <taxon>Anaerococcus</taxon>
    </lineage>
</organism>
<dbReference type="STRING" id="879305.HMPREF9290_0563"/>
<dbReference type="Pfam" id="PF02311">
    <property type="entry name" value="AraC_binding"/>
    <property type="match status" value="1"/>
</dbReference>
<dbReference type="EMBL" id="AEXM01000028">
    <property type="protein sequence ID" value="EGC81654.1"/>
    <property type="molecule type" value="Genomic_DNA"/>
</dbReference>
<dbReference type="GO" id="GO:0003677">
    <property type="term" value="F:DNA binding"/>
    <property type="evidence" value="ECO:0007669"/>
    <property type="project" value="UniProtKB-KW"/>
</dbReference>
<protein>
    <recommendedName>
        <fullName evidence="2">AraC-type arabinose-binding/dimerisation domain-containing protein</fullName>
    </recommendedName>
</protein>
<dbReference type="PATRIC" id="fig|879305.3.peg.1252"/>
<evidence type="ECO:0000256" key="1">
    <source>
        <dbReference type="ARBA" id="ARBA00023125"/>
    </source>
</evidence>
<dbReference type="InterPro" id="IPR014710">
    <property type="entry name" value="RmlC-like_jellyroll"/>
</dbReference>
<keyword evidence="1" id="KW-0238">DNA-binding</keyword>
<dbReference type="Proteomes" id="UP000005286">
    <property type="component" value="Unassembled WGS sequence"/>
</dbReference>
<evidence type="ECO:0000313" key="4">
    <source>
        <dbReference type="Proteomes" id="UP000005286"/>
    </source>
</evidence>
<dbReference type="PANTHER" id="PTHR37694">
    <property type="entry name" value="SLR8022 PROTEIN"/>
    <property type="match status" value="1"/>
</dbReference>
<dbReference type="SUPFAM" id="SSF51182">
    <property type="entry name" value="RmlC-like cupins"/>
    <property type="match status" value="1"/>
</dbReference>
<dbReference type="InterPro" id="IPR011051">
    <property type="entry name" value="RmlC_Cupin_sf"/>
</dbReference>
<dbReference type="PANTHER" id="PTHR37694:SF1">
    <property type="entry name" value="SLR8022 PROTEIN"/>
    <property type="match status" value="1"/>
</dbReference>
<dbReference type="AlphaFoldDB" id="F0GWR4"/>